<evidence type="ECO:0000256" key="1">
    <source>
        <dbReference type="SAM" id="Phobius"/>
    </source>
</evidence>
<dbReference type="InterPro" id="IPR016410">
    <property type="entry name" value="Phage_imm"/>
</dbReference>
<feature type="transmembrane region" description="Helical" evidence="1">
    <location>
        <begin position="43"/>
        <end position="67"/>
    </location>
</feature>
<keyword evidence="1" id="KW-0472">Membrane</keyword>
<keyword evidence="1" id="KW-1133">Transmembrane helix</keyword>
<proteinExistence type="predicted"/>
<dbReference type="EMBL" id="CP060202">
    <property type="protein sequence ID" value="QNH60714.1"/>
    <property type="molecule type" value="Genomic_DNA"/>
</dbReference>
<accession>A0A7G7W2X1</accession>
<dbReference type="Proteomes" id="UP000515489">
    <property type="component" value="Chromosome"/>
</dbReference>
<evidence type="ECO:0000259" key="2">
    <source>
        <dbReference type="Pfam" id="PF09851"/>
    </source>
</evidence>
<feature type="domain" description="SHOCT" evidence="2">
    <location>
        <begin position="94"/>
        <end position="121"/>
    </location>
</feature>
<reference evidence="3 4" key="1">
    <citation type="submission" date="2020-08" db="EMBL/GenBank/DDBJ databases">
        <title>Hymenobacter sp. S2-20-2 genome sequencing.</title>
        <authorList>
            <person name="Jin L."/>
        </authorList>
    </citation>
    <scope>NUCLEOTIDE SEQUENCE [LARGE SCALE GENOMIC DNA]</scope>
    <source>
        <strain evidence="3 4">S2-20-2</strain>
    </source>
</reference>
<protein>
    <submittedName>
        <fullName evidence="3">Superinfection immunity protein</fullName>
    </submittedName>
</protein>
<dbReference type="Pfam" id="PF09851">
    <property type="entry name" value="SHOCT"/>
    <property type="match status" value="1"/>
</dbReference>
<keyword evidence="1" id="KW-0812">Transmembrane</keyword>
<dbReference type="KEGG" id="hsk:H4317_10975"/>
<dbReference type="InterPro" id="IPR018649">
    <property type="entry name" value="SHOCT"/>
</dbReference>
<evidence type="ECO:0000313" key="3">
    <source>
        <dbReference type="EMBL" id="QNH60714.1"/>
    </source>
</evidence>
<sequence length="124" mass="13480">MVASLLLDAYSTGYSLGQILGAILILGLYFLPSYIGRKKRQFTGIVLLNLLLGWTGLGWIAALIWAASPDKQGAVTASMFQPVPSMVPVNSVADEINKLRSLRDAGELTNEEFLQQKSRLLRGA</sequence>
<gene>
    <name evidence="3" type="ORF">H4317_10975</name>
</gene>
<name>A0A7G7W2X1_9BACT</name>
<feature type="transmembrane region" description="Helical" evidence="1">
    <location>
        <begin position="12"/>
        <end position="31"/>
    </location>
</feature>
<dbReference type="AlphaFoldDB" id="A0A7G7W2X1"/>
<keyword evidence="4" id="KW-1185">Reference proteome</keyword>
<dbReference type="Pfam" id="PF14373">
    <property type="entry name" value="Imm_superinfect"/>
    <property type="match status" value="1"/>
</dbReference>
<evidence type="ECO:0000313" key="4">
    <source>
        <dbReference type="Proteomes" id="UP000515489"/>
    </source>
</evidence>
<organism evidence="3 4">
    <name type="scientific">Hymenobacter sediminicola</name>
    <dbReference type="NCBI Taxonomy" id="2761579"/>
    <lineage>
        <taxon>Bacteria</taxon>
        <taxon>Pseudomonadati</taxon>
        <taxon>Bacteroidota</taxon>
        <taxon>Cytophagia</taxon>
        <taxon>Cytophagales</taxon>
        <taxon>Hymenobacteraceae</taxon>
        <taxon>Hymenobacter</taxon>
    </lineage>
</organism>
<dbReference type="RefSeq" id="WP_185886613.1">
    <property type="nucleotide sequence ID" value="NZ_CP060202.1"/>
</dbReference>